<evidence type="ECO:0000313" key="3">
    <source>
        <dbReference type="Proteomes" id="UP000499080"/>
    </source>
</evidence>
<evidence type="ECO:0000256" key="1">
    <source>
        <dbReference type="SAM" id="MobiDB-lite"/>
    </source>
</evidence>
<protein>
    <submittedName>
        <fullName evidence="2">Uncharacterized protein</fullName>
    </submittedName>
</protein>
<gene>
    <name evidence="2" type="ORF">AVEN_217710_1</name>
</gene>
<reference evidence="2 3" key="1">
    <citation type="journal article" date="2019" name="Sci. Rep.">
        <title>Orb-weaving spider Araneus ventricosus genome elucidates the spidroin gene catalogue.</title>
        <authorList>
            <person name="Kono N."/>
            <person name="Nakamura H."/>
            <person name="Ohtoshi R."/>
            <person name="Moran D.A.P."/>
            <person name="Shinohara A."/>
            <person name="Yoshida Y."/>
            <person name="Fujiwara M."/>
            <person name="Mori M."/>
            <person name="Tomita M."/>
            <person name="Arakawa K."/>
        </authorList>
    </citation>
    <scope>NUCLEOTIDE SEQUENCE [LARGE SCALE GENOMIC DNA]</scope>
</reference>
<sequence length="78" mass="8503">MGDPTGRTSRGHQNCGRHYPGRDASLVQSWVHREPKGLQPGSPSTPRREEPPLLNILAPREGKASLGRGEARPRLPCA</sequence>
<accession>A0A4Y2NM82</accession>
<dbReference type="AlphaFoldDB" id="A0A4Y2NM82"/>
<comment type="caution">
    <text evidence="2">The sequence shown here is derived from an EMBL/GenBank/DDBJ whole genome shotgun (WGS) entry which is preliminary data.</text>
</comment>
<organism evidence="2 3">
    <name type="scientific">Araneus ventricosus</name>
    <name type="common">Orbweaver spider</name>
    <name type="synonym">Epeira ventricosa</name>
    <dbReference type="NCBI Taxonomy" id="182803"/>
    <lineage>
        <taxon>Eukaryota</taxon>
        <taxon>Metazoa</taxon>
        <taxon>Ecdysozoa</taxon>
        <taxon>Arthropoda</taxon>
        <taxon>Chelicerata</taxon>
        <taxon>Arachnida</taxon>
        <taxon>Araneae</taxon>
        <taxon>Araneomorphae</taxon>
        <taxon>Entelegynae</taxon>
        <taxon>Araneoidea</taxon>
        <taxon>Araneidae</taxon>
        <taxon>Araneus</taxon>
    </lineage>
</organism>
<dbReference type="EMBL" id="BGPR01009401">
    <property type="protein sequence ID" value="GBN39779.1"/>
    <property type="molecule type" value="Genomic_DNA"/>
</dbReference>
<dbReference type="Proteomes" id="UP000499080">
    <property type="component" value="Unassembled WGS sequence"/>
</dbReference>
<feature type="compositionally biased region" description="Polar residues" evidence="1">
    <location>
        <begin position="1"/>
        <end position="12"/>
    </location>
</feature>
<proteinExistence type="predicted"/>
<evidence type="ECO:0000313" key="2">
    <source>
        <dbReference type="EMBL" id="GBN39779.1"/>
    </source>
</evidence>
<feature type="region of interest" description="Disordered" evidence="1">
    <location>
        <begin position="1"/>
        <end position="78"/>
    </location>
</feature>
<keyword evidence="3" id="KW-1185">Reference proteome</keyword>
<name>A0A4Y2NM82_ARAVE</name>
<feature type="compositionally biased region" description="Basic and acidic residues" evidence="1">
    <location>
        <begin position="69"/>
        <end position="78"/>
    </location>
</feature>